<evidence type="ECO:0000259" key="16">
    <source>
        <dbReference type="PROSITE" id="PS51698"/>
    </source>
</evidence>
<keyword evidence="12 15" id="KW-0234">DNA repair</keyword>
<reference evidence="18" key="1">
    <citation type="journal article" date="2011" name="Proc. Natl. Acad. Sci. U.S.A.">
        <title>Obligate biotrophy features unraveled by the genomic analysis of rust fungi.</title>
        <authorList>
            <person name="Duplessis S."/>
            <person name="Cuomo C.A."/>
            <person name="Lin Y.-C."/>
            <person name="Aerts A."/>
            <person name="Tisserant E."/>
            <person name="Veneault-Fourrey C."/>
            <person name="Joly D.L."/>
            <person name="Hacquard S."/>
            <person name="Amselem J."/>
            <person name="Cantarel B.L."/>
            <person name="Chiu R."/>
            <person name="Coutinho P.M."/>
            <person name="Feau N."/>
            <person name="Field M."/>
            <person name="Frey P."/>
            <person name="Gelhaye E."/>
            <person name="Goldberg J."/>
            <person name="Grabherr M.G."/>
            <person name="Kodira C.D."/>
            <person name="Kohler A."/>
            <person name="Kuees U."/>
            <person name="Lindquist E.A."/>
            <person name="Lucas S.M."/>
            <person name="Mago R."/>
            <person name="Mauceli E."/>
            <person name="Morin E."/>
            <person name="Murat C."/>
            <person name="Pangilinan J.L."/>
            <person name="Park R."/>
            <person name="Pearson M."/>
            <person name="Quesneville H."/>
            <person name="Rouhier N."/>
            <person name="Sakthikumar S."/>
            <person name="Salamov A.A."/>
            <person name="Schmutz J."/>
            <person name="Selles B."/>
            <person name="Shapiro H."/>
            <person name="Tanguay P."/>
            <person name="Tuskan G.A."/>
            <person name="Henrissat B."/>
            <person name="Van de Peer Y."/>
            <person name="Rouze P."/>
            <person name="Ellis J.G."/>
            <person name="Dodds P.N."/>
            <person name="Schein J.E."/>
            <person name="Zhong S."/>
            <person name="Hamelin R.C."/>
            <person name="Grigoriev I.V."/>
            <person name="Szabo L.J."/>
            <person name="Martin F."/>
        </authorList>
    </citation>
    <scope>NUCLEOTIDE SEQUENCE [LARGE SCALE GENOMIC DNA]</scope>
    <source>
        <strain evidence="18">98AG31 / pathotype 3-4-7</strain>
    </source>
</reference>
<evidence type="ECO:0000256" key="10">
    <source>
        <dbReference type="ARBA" id="ARBA00022786"/>
    </source>
</evidence>
<dbReference type="CDD" id="cd16656">
    <property type="entry name" value="RING-Ubox_PRP19"/>
    <property type="match status" value="1"/>
</dbReference>
<feature type="repeat" description="WD" evidence="14">
    <location>
        <begin position="306"/>
        <end position="347"/>
    </location>
</feature>
<evidence type="ECO:0000256" key="15">
    <source>
        <dbReference type="RuleBase" id="RU367101"/>
    </source>
</evidence>
<dbReference type="GO" id="GO:0070534">
    <property type="term" value="P:protein K63-linked ubiquitination"/>
    <property type="evidence" value="ECO:0007669"/>
    <property type="project" value="UniProtKB-UniRule"/>
</dbReference>
<dbReference type="GO" id="GO:0000974">
    <property type="term" value="C:Prp19 complex"/>
    <property type="evidence" value="ECO:0007669"/>
    <property type="project" value="UniProtKB-UniRule"/>
</dbReference>
<comment type="catalytic activity">
    <reaction evidence="15">
        <text>S-ubiquitinyl-[E2 ubiquitin-conjugating enzyme]-L-cysteine + [acceptor protein]-L-lysine = [E2 ubiquitin-conjugating enzyme]-L-cysteine + N(6)-ubiquitinyl-[acceptor protein]-L-lysine.</text>
        <dbReference type="EC" id="2.3.2.27"/>
    </reaction>
</comment>
<keyword evidence="8" id="KW-0677">Repeat</keyword>
<dbReference type="InterPro" id="IPR036322">
    <property type="entry name" value="WD40_repeat_dom_sf"/>
</dbReference>
<keyword evidence="9 15" id="KW-0227">DNA damage</keyword>
<dbReference type="SMART" id="SM00504">
    <property type="entry name" value="Ubox"/>
    <property type="match status" value="1"/>
</dbReference>
<sequence>VSGVPPLEPVISTKSGYVYERKLILKYLKENDGKDPISGDVLEASDLIDVKTVPSAPAPPPRASTLSSVPALLHVLQNEWDAGMLECYELRKQNATLRQELSHALYKEDASMRVLARVIRERDEAREALGSVQSSLGAVTTAGSHPSQTDTEMKDGAPAAMGLGDEVIERINSTSQALSATRKKRKVPAGYATPASLKSYTQQISIPSLHSTKPPGITCMQVTGQNDCLLVTGGMDKTVQIYNRETEKVVATLKGSTKKIACLVVVDGQQATAESLPKLIAAAYDKTIRLWAPSEKKTGYVAAGTLSNHTAEITGLDLHPSGTLLLSGSLDGTWAIHDLQHASGAATTLITVSLGDVPAGVGISSVQWHPDGVILAAGLSDSSIKIFDAKSSSCAATFPGHADVGGGPIQSISFSENGYSLASLSAQSTCVKLWDLRKLSNYHTITLPEAYQANLVKWDPSAQFLAVVGNDLRVWQNKTWDQLLVFDGNTAELTGLNFSKLGKEVVVGGMDRTVTILTDPSPVEEK</sequence>
<dbReference type="GO" id="GO:0000398">
    <property type="term" value="P:mRNA splicing, via spliceosome"/>
    <property type="evidence" value="ECO:0007669"/>
    <property type="project" value="InterPro"/>
</dbReference>
<evidence type="ECO:0000256" key="5">
    <source>
        <dbReference type="ARBA" id="ARBA00022664"/>
    </source>
</evidence>
<feature type="non-terminal residue" evidence="17">
    <location>
        <position position="1"/>
    </location>
</feature>
<evidence type="ECO:0000256" key="4">
    <source>
        <dbReference type="ARBA" id="ARBA00022574"/>
    </source>
</evidence>
<dbReference type="SMART" id="SM00320">
    <property type="entry name" value="WD40"/>
    <property type="match status" value="7"/>
</dbReference>
<dbReference type="InterPro" id="IPR055340">
    <property type="entry name" value="RING-Ubox_PRP19"/>
</dbReference>
<evidence type="ECO:0000256" key="7">
    <source>
        <dbReference type="ARBA" id="ARBA00022728"/>
    </source>
</evidence>
<dbReference type="InterPro" id="IPR024977">
    <property type="entry name" value="Apc4-like_WD40_dom"/>
</dbReference>
<comment type="function">
    <text evidence="15">Ubiquitin-protein ligase which is mainly involved pre-mRNA splicing and DNA repair. Required for pre-mRNA splicing as component of the spliceosome.</text>
</comment>
<dbReference type="Proteomes" id="UP000001072">
    <property type="component" value="Unassembled WGS sequence"/>
</dbReference>
<dbReference type="SUPFAM" id="SSF57850">
    <property type="entry name" value="RING/U-box"/>
    <property type="match status" value="1"/>
</dbReference>
<feature type="repeat" description="WD" evidence="14">
    <location>
        <begin position="363"/>
        <end position="397"/>
    </location>
</feature>
<keyword evidence="13 15" id="KW-0539">Nucleus</keyword>
<organism evidence="18">
    <name type="scientific">Melampsora larici-populina (strain 98AG31 / pathotype 3-4-7)</name>
    <name type="common">Poplar leaf rust fungus</name>
    <dbReference type="NCBI Taxonomy" id="747676"/>
    <lineage>
        <taxon>Eukaryota</taxon>
        <taxon>Fungi</taxon>
        <taxon>Dikarya</taxon>
        <taxon>Basidiomycota</taxon>
        <taxon>Pucciniomycotina</taxon>
        <taxon>Pucciniomycetes</taxon>
        <taxon>Pucciniales</taxon>
        <taxon>Melampsoraceae</taxon>
        <taxon>Melampsora</taxon>
    </lineage>
</organism>
<evidence type="ECO:0000256" key="11">
    <source>
        <dbReference type="ARBA" id="ARBA00023187"/>
    </source>
</evidence>
<dbReference type="Pfam" id="PF00400">
    <property type="entry name" value="WD40"/>
    <property type="match status" value="4"/>
</dbReference>
<evidence type="ECO:0000256" key="1">
    <source>
        <dbReference type="ARBA" id="ARBA00004123"/>
    </source>
</evidence>
<dbReference type="HOGENOM" id="CLU_023894_1_0_1"/>
<keyword evidence="18" id="KW-1185">Reference proteome</keyword>
<evidence type="ECO:0000256" key="8">
    <source>
        <dbReference type="ARBA" id="ARBA00022737"/>
    </source>
</evidence>
<dbReference type="Pfam" id="PF08606">
    <property type="entry name" value="Prp19"/>
    <property type="match status" value="1"/>
</dbReference>
<dbReference type="PROSITE" id="PS51698">
    <property type="entry name" value="U_BOX"/>
    <property type="match status" value="1"/>
</dbReference>
<dbReference type="eggNOG" id="KOG0289">
    <property type="taxonomic scope" value="Eukaryota"/>
</dbReference>
<evidence type="ECO:0000256" key="12">
    <source>
        <dbReference type="ARBA" id="ARBA00023204"/>
    </source>
</evidence>
<dbReference type="InParanoid" id="F4RC30"/>
<evidence type="ECO:0000313" key="17">
    <source>
        <dbReference type="EMBL" id="EGG10232.1"/>
    </source>
</evidence>
<keyword evidence="10 15" id="KW-0833">Ubl conjugation pathway</keyword>
<comment type="similarity">
    <text evidence="3 15">Belongs to the WD repeat PRP19 family.</text>
</comment>
<dbReference type="GO" id="GO:0071006">
    <property type="term" value="C:U2-type catalytic step 1 spliceosome"/>
    <property type="evidence" value="ECO:0007669"/>
    <property type="project" value="TreeGrafter"/>
</dbReference>
<evidence type="ECO:0000256" key="9">
    <source>
        <dbReference type="ARBA" id="ARBA00022763"/>
    </source>
</evidence>
<evidence type="ECO:0000256" key="13">
    <source>
        <dbReference type="ARBA" id="ARBA00023242"/>
    </source>
</evidence>
<keyword evidence="11 15" id="KW-0508">mRNA splicing</keyword>
<evidence type="ECO:0000256" key="3">
    <source>
        <dbReference type="ARBA" id="ARBA00006388"/>
    </source>
</evidence>
<dbReference type="STRING" id="747676.F4RC30"/>
<dbReference type="GO" id="GO:0006281">
    <property type="term" value="P:DNA repair"/>
    <property type="evidence" value="ECO:0007669"/>
    <property type="project" value="UniProtKB-KW"/>
</dbReference>
<dbReference type="VEuPathDB" id="FungiDB:MELLADRAFT_33857"/>
<dbReference type="Gene3D" id="2.130.10.10">
    <property type="entry name" value="YVTN repeat-like/Quinoprotein amine dehydrogenase"/>
    <property type="match status" value="1"/>
</dbReference>
<dbReference type="Pfam" id="PF12894">
    <property type="entry name" value="ANAPC4_WD40"/>
    <property type="match status" value="1"/>
</dbReference>
<dbReference type="GO" id="GO:0061630">
    <property type="term" value="F:ubiquitin protein ligase activity"/>
    <property type="evidence" value="ECO:0007669"/>
    <property type="project" value="UniProtKB-UniRule"/>
</dbReference>
<dbReference type="SUPFAM" id="SSF50978">
    <property type="entry name" value="WD40 repeat-like"/>
    <property type="match status" value="1"/>
</dbReference>
<accession>F4RC30</accession>
<dbReference type="AlphaFoldDB" id="F4RC30"/>
<dbReference type="UniPathway" id="UPA00143"/>
<keyword evidence="6 15" id="KW-0808">Transferase</keyword>
<gene>
    <name evidence="17" type="ORF">MELLADRAFT_33857</name>
</gene>
<comment type="pathway">
    <text evidence="2 15">Protein modification; protein ubiquitination.</text>
</comment>
<dbReference type="InterPro" id="IPR013915">
    <property type="entry name" value="Prp19_cc"/>
</dbReference>
<evidence type="ECO:0000256" key="14">
    <source>
        <dbReference type="PROSITE-ProRule" id="PRU00221"/>
    </source>
</evidence>
<dbReference type="RefSeq" id="XP_007406533.1">
    <property type="nucleotide sequence ID" value="XM_007406471.1"/>
</dbReference>
<dbReference type="PANTHER" id="PTHR43995:SF1">
    <property type="entry name" value="PRE-MRNA-PROCESSING FACTOR 19"/>
    <property type="match status" value="1"/>
</dbReference>
<protein>
    <recommendedName>
        <fullName evidence="15">Pre-mRNA-processing factor 19</fullName>
        <ecNumber evidence="15">2.3.2.27</ecNumber>
    </recommendedName>
</protein>
<dbReference type="KEGG" id="mlr:MELLADRAFT_33857"/>
<dbReference type="FunFam" id="3.30.40.10:FF:000027">
    <property type="entry name" value="Pre-mRNA-processing factor 19, putative"/>
    <property type="match status" value="1"/>
</dbReference>
<dbReference type="InterPro" id="IPR038959">
    <property type="entry name" value="Prp19"/>
</dbReference>
<keyword evidence="5 15" id="KW-0507">mRNA processing</keyword>
<dbReference type="InterPro" id="IPR013083">
    <property type="entry name" value="Znf_RING/FYVE/PHD"/>
</dbReference>
<evidence type="ECO:0000256" key="6">
    <source>
        <dbReference type="ARBA" id="ARBA00022679"/>
    </source>
</evidence>
<dbReference type="FunCoup" id="F4RC30">
    <property type="interactions" value="635"/>
</dbReference>
<dbReference type="InterPro" id="IPR001680">
    <property type="entry name" value="WD40_rpt"/>
</dbReference>
<dbReference type="CDD" id="cd00200">
    <property type="entry name" value="WD40"/>
    <property type="match status" value="1"/>
</dbReference>
<evidence type="ECO:0000256" key="2">
    <source>
        <dbReference type="ARBA" id="ARBA00004906"/>
    </source>
</evidence>
<dbReference type="GO" id="GO:0005737">
    <property type="term" value="C:cytoplasm"/>
    <property type="evidence" value="ECO:0007669"/>
    <property type="project" value="TreeGrafter"/>
</dbReference>
<dbReference type="Gene3D" id="3.30.40.10">
    <property type="entry name" value="Zinc/RING finger domain, C3HC4 (zinc finger)"/>
    <property type="match status" value="1"/>
</dbReference>
<dbReference type="InterPro" id="IPR015943">
    <property type="entry name" value="WD40/YVTN_repeat-like_dom_sf"/>
</dbReference>
<comment type="subcellular location">
    <subcellularLocation>
        <location evidence="1 15">Nucleus</location>
    </subcellularLocation>
</comment>
<name>F4RC30_MELLP</name>
<feature type="domain" description="U-box" evidence="16">
    <location>
        <begin position="1"/>
        <end position="67"/>
    </location>
</feature>
<dbReference type="PANTHER" id="PTHR43995">
    <property type="entry name" value="PRE-MRNA-PROCESSING FACTOR 19"/>
    <property type="match status" value="1"/>
</dbReference>
<dbReference type="PROSITE" id="PS50082">
    <property type="entry name" value="WD_REPEATS_2"/>
    <property type="match status" value="2"/>
</dbReference>
<keyword evidence="7 15" id="KW-0747">Spliceosome</keyword>
<dbReference type="OrthoDB" id="687049at2759"/>
<dbReference type="EC" id="2.3.2.27" evidence="15"/>
<proteinExistence type="inferred from homology"/>
<dbReference type="GeneID" id="18927345"/>
<evidence type="ECO:0000313" key="18">
    <source>
        <dbReference type="Proteomes" id="UP000001072"/>
    </source>
</evidence>
<dbReference type="EMBL" id="GL883095">
    <property type="protein sequence ID" value="EGG10232.1"/>
    <property type="molecule type" value="Genomic_DNA"/>
</dbReference>
<keyword evidence="4 14" id="KW-0853">WD repeat</keyword>
<dbReference type="InterPro" id="IPR003613">
    <property type="entry name" value="Ubox_domain"/>
</dbReference>
<comment type="subunit">
    <text evidence="15">Homotetramer.</text>
</comment>